<dbReference type="InterPro" id="IPR036388">
    <property type="entry name" value="WH-like_DNA-bd_sf"/>
</dbReference>
<dbReference type="SUPFAM" id="SSF46689">
    <property type="entry name" value="Homeodomain-like"/>
    <property type="match status" value="1"/>
</dbReference>
<reference evidence="1" key="1">
    <citation type="submission" date="2023-08" db="EMBL/GenBank/DDBJ databases">
        <authorList>
            <person name="Alioto T."/>
            <person name="Alioto T."/>
            <person name="Gomez Garrido J."/>
        </authorList>
    </citation>
    <scope>NUCLEOTIDE SEQUENCE</scope>
</reference>
<evidence type="ECO:0000313" key="1">
    <source>
        <dbReference type="EMBL" id="CAI9741148.1"/>
    </source>
</evidence>
<dbReference type="AlphaFoldDB" id="A0AA36BVV1"/>
<gene>
    <name evidence="1" type="ORF">OCTVUL_1B009429</name>
</gene>
<sequence length="113" mass="13113">MAPKELSEDLKKVIFNLHKNGLRYKIIGKRIHISVNTVAKVTQKYKATGWLIDKHRPGRSSILSVRDICHIQRCAMNVRRRTASPLVQEMSSVSGKSVRKCEKRIMFSHVEWR</sequence>
<dbReference type="EMBL" id="OX597839">
    <property type="protein sequence ID" value="CAI9741148.1"/>
    <property type="molecule type" value="Genomic_DNA"/>
</dbReference>
<name>A0AA36BVV1_OCTVU</name>
<evidence type="ECO:0000313" key="2">
    <source>
        <dbReference type="Proteomes" id="UP001162480"/>
    </source>
</evidence>
<proteinExistence type="predicted"/>
<accession>A0AA36BVV1</accession>
<protein>
    <submittedName>
        <fullName evidence="1">Transposable element Tcb1 transposase</fullName>
    </submittedName>
</protein>
<dbReference type="InterPro" id="IPR009057">
    <property type="entry name" value="Homeodomain-like_sf"/>
</dbReference>
<keyword evidence="2" id="KW-1185">Reference proteome</keyword>
<dbReference type="Gene3D" id="1.10.10.10">
    <property type="entry name" value="Winged helix-like DNA-binding domain superfamily/Winged helix DNA-binding domain"/>
    <property type="match status" value="1"/>
</dbReference>
<organism evidence="1 2">
    <name type="scientific">Octopus vulgaris</name>
    <name type="common">Common octopus</name>
    <dbReference type="NCBI Taxonomy" id="6645"/>
    <lineage>
        <taxon>Eukaryota</taxon>
        <taxon>Metazoa</taxon>
        <taxon>Spiralia</taxon>
        <taxon>Lophotrochozoa</taxon>
        <taxon>Mollusca</taxon>
        <taxon>Cephalopoda</taxon>
        <taxon>Coleoidea</taxon>
        <taxon>Octopodiformes</taxon>
        <taxon>Octopoda</taxon>
        <taxon>Incirrata</taxon>
        <taxon>Octopodidae</taxon>
        <taxon>Octopus</taxon>
    </lineage>
</organism>
<dbReference type="Proteomes" id="UP001162480">
    <property type="component" value="Chromosome 26"/>
</dbReference>